<feature type="region of interest" description="Disordered" evidence="1">
    <location>
        <begin position="1"/>
        <end position="21"/>
    </location>
</feature>
<proteinExistence type="predicted"/>
<evidence type="ECO:0000259" key="2">
    <source>
        <dbReference type="Pfam" id="PF10650"/>
    </source>
</evidence>
<dbReference type="EMBL" id="JAPZBQ010000006">
    <property type="protein sequence ID" value="KAJ5322657.1"/>
    <property type="molecule type" value="Genomic_DNA"/>
</dbReference>
<feature type="region of interest" description="Disordered" evidence="1">
    <location>
        <begin position="94"/>
        <end position="204"/>
    </location>
</feature>
<feature type="region of interest" description="Disordered" evidence="1">
    <location>
        <begin position="407"/>
        <end position="794"/>
    </location>
</feature>
<evidence type="ECO:0000313" key="3">
    <source>
        <dbReference type="EMBL" id="KAJ5322657.1"/>
    </source>
</evidence>
<feature type="compositionally biased region" description="Polar residues" evidence="1">
    <location>
        <begin position="656"/>
        <end position="666"/>
    </location>
</feature>
<feature type="compositionally biased region" description="Acidic residues" evidence="1">
    <location>
        <begin position="514"/>
        <end position="534"/>
    </location>
</feature>
<feature type="compositionally biased region" description="Low complexity" evidence="1">
    <location>
        <begin position="705"/>
        <end position="724"/>
    </location>
</feature>
<feature type="compositionally biased region" description="Basic and acidic residues" evidence="1">
    <location>
        <begin position="381"/>
        <end position="393"/>
    </location>
</feature>
<feature type="compositionally biased region" description="Acidic residues" evidence="1">
    <location>
        <begin position="683"/>
        <end position="704"/>
    </location>
</feature>
<dbReference type="GO" id="GO:0000178">
    <property type="term" value="C:exosome (RNase complex)"/>
    <property type="evidence" value="ECO:0007669"/>
    <property type="project" value="TreeGrafter"/>
</dbReference>
<dbReference type="AlphaFoldDB" id="A0A9W9Q4G1"/>
<feature type="compositionally biased region" description="Polar residues" evidence="1">
    <location>
        <begin position="535"/>
        <end position="582"/>
    </location>
</feature>
<feature type="compositionally biased region" description="Pro residues" evidence="1">
    <location>
        <begin position="777"/>
        <end position="786"/>
    </location>
</feature>
<dbReference type="InterPro" id="IPR019607">
    <property type="entry name" value="Putative_zinc-finger_domain"/>
</dbReference>
<dbReference type="GO" id="GO:0005634">
    <property type="term" value="C:nucleus"/>
    <property type="evidence" value="ECO:0007669"/>
    <property type="project" value="TreeGrafter"/>
</dbReference>
<feature type="compositionally biased region" description="Low complexity" evidence="1">
    <location>
        <begin position="669"/>
        <end position="682"/>
    </location>
</feature>
<sequence>MSEQPPPSFGGAPNYNQQWPPAYPAMMPQNFSIPQEYSAANNQQNHGAPFDYNMSSVDANSRMPASSDGLNPAAFFPPQFPFFNQFDPSQFPPNFSPMHLASMGFPPMPIPPPSSAAPLPQQTTQQQFKSTFVKPPQSKRIPIRAPPSREEGEVSEPVNEKPLKSSRKPSRQYSDLEEGETMSSSGRSSRRSSGSRTYLTSESAHPAKLTYNSLQPPLSVSADPSIIQHAVDTQTKPTKSAAQLRIQAQGALLSLAPHQIRYKELAAEGINPVVLKRLYEEVGIKVTLDSDSKVSTREGPSSITQPDKPSPSIKEPQSSSKANIPASQTAVSAAPGSKSSKPMERKELIAQMLAEKAAKVASKEPSPIDRTTSAPVVSEARPPKEKSKAQTELARQRIEELKQKALLKTKQKLQETLSPSSQEAPAPAIHHPLPVRPPVPESHAPAGLPGLLMSSGPSQQAEEAVPGSTPISRTIHRKRPLASDFDEPFTNSKKHFNPTVDRFKPADKLIIAISDDESLYGDDEDDQMELDSGSEQEATPLVSSANTNPLASGHLSSTRASTSTPQATPSLNDQGHIQSKDLQIQEMRRRIAELELRRKSKLAASQTQSPHTPDDSSASTSAPSSSADVGVSDAGVSMASHDDPTSKPQTPALEPSSAQTNESPSLDTAPASASSESGSEGSVMEESDDSSSESSDSSEDEDDASSSPVPASPVPVDVPAVAEPMDIEFSPQPQPEVANLNGDRTDDMSQRESSVESEAYEPPEPESDAQSEGSSYSPPPFSPAPDPVDSIAASMPSLDAAQPTAELTTAPQVSDAPPQVDLQAENLGVENSSADPVPKQSAHKFTPYTSPLRSFKAYRYHPNFSEDIASGYRSLTYSHNIDSMKSLCPYEVSGGVCNDRSCEFQHLRDLSLSDDKILIQMGSAREGQTEEEKETYLAGLKEIINDLRRDKVKDFNTVASEIAAYRRRFLQDPSRVLSL</sequence>
<accession>A0A9W9Q4G1</accession>
<feature type="compositionally biased region" description="Basic and acidic residues" evidence="1">
    <location>
        <begin position="147"/>
        <end position="163"/>
    </location>
</feature>
<gene>
    <name evidence="3" type="ORF">N7452_010946</name>
</gene>
<feature type="compositionally biased region" description="Low complexity" evidence="1">
    <location>
        <begin position="116"/>
        <end position="127"/>
    </location>
</feature>
<feature type="domain" description="Putative zinc-finger" evidence="2">
    <location>
        <begin position="887"/>
        <end position="908"/>
    </location>
</feature>
<feature type="compositionally biased region" description="Low complexity" evidence="1">
    <location>
        <begin position="609"/>
        <end position="628"/>
    </location>
</feature>
<reference evidence="3" key="2">
    <citation type="journal article" date="2023" name="IMA Fungus">
        <title>Comparative genomic study of the Penicillium genus elucidates a diverse pangenome and 15 lateral gene transfer events.</title>
        <authorList>
            <person name="Petersen C."/>
            <person name="Sorensen T."/>
            <person name="Nielsen M.R."/>
            <person name="Sondergaard T.E."/>
            <person name="Sorensen J.L."/>
            <person name="Fitzpatrick D.A."/>
            <person name="Frisvad J.C."/>
            <person name="Nielsen K.L."/>
        </authorList>
    </citation>
    <scope>NUCLEOTIDE SEQUENCE</scope>
    <source>
        <strain evidence="3">IBT 35673</strain>
    </source>
</reference>
<feature type="compositionally biased region" description="Low complexity" evidence="1">
    <location>
        <begin position="183"/>
        <end position="196"/>
    </location>
</feature>
<dbReference type="InterPro" id="IPR039278">
    <property type="entry name" value="Red1"/>
</dbReference>
<evidence type="ECO:0000256" key="1">
    <source>
        <dbReference type="SAM" id="MobiDB-lite"/>
    </source>
</evidence>
<comment type="caution">
    <text evidence="3">The sequence shown here is derived from an EMBL/GenBank/DDBJ whole genome shotgun (WGS) entry which is preliminary data.</text>
</comment>
<dbReference type="Proteomes" id="UP001147695">
    <property type="component" value="Unassembled WGS sequence"/>
</dbReference>
<feature type="compositionally biased region" description="Pro residues" evidence="1">
    <location>
        <begin position="106"/>
        <end position="115"/>
    </location>
</feature>
<dbReference type="Pfam" id="PF10650">
    <property type="entry name" value="zf-C3H1"/>
    <property type="match status" value="1"/>
</dbReference>
<dbReference type="PANTHER" id="PTHR21563:SF3">
    <property type="entry name" value="ZINC FINGER C3H1 DOMAIN-CONTAINING PROTEIN"/>
    <property type="match status" value="1"/>
</dbReference>
<feature type="region of interest" description="Disordered" evidence="1">
    <location>
        <begin position="291"/>
        <end position="393"/>
    </location>
</feature>
<feature type="compositionally biased region" description="Polar residues" evidence="1">
    <location>
        <begin position="315"/>
        <end position="331"/>
    </location>
</feature>
<dbReference type="PANTHER" id="PTHR21563">
    <property type="entry name" value="ZINC FINGER C3H1 DOMAIN-CONTAINING PROTEIN"/>
    <property type="match status" value="1"/>
</dbReference>
<feature type="compositionally biased region" description="Basic and acidic residues" evidence="1">
    <location>
        <begin position="586"/>
        <end position="597"/>
    </location>
</feature>
<name>A0A9W9Q4G1_PENBR</name>
<organism evidence="3 4">
    <name type="scientific">Penicillium brevicompactum</name>
    <dbReference type="NCBI Taxonomy" id="5074"/>
    <lineage>
        <taxon>Eukaryota</taxon>
        <taxon>Fungi</taxon>
        <taxon>Dikarya</taxon>
        <taxon>Ascomycota</taxon>
        <taxon>Pezizomycotina</taxon>
        <taxon>Eurotiomycetes</taxon>
        <taxon>Eurotiomycetidae</taxon>
        <taxon>Eurotiales</taxon>
        <taxon>Aspergillaceae</taxon>
        <taxon>Penicillium</taxon>
    </lineage>
</organism>
<feature type="compositionally biased region" description="Polar residues" evidence="1">
    <location>
        <begin position="298"/>
        <end position="307"/>
    </location>
</feature>
<evidence type="ECO:0000313" key="4">
    <source>
        <dbReference type="Proteomes" id="UP001147695"/>
    </source>
</evidence>
<feature type="compositionally biased region" description="Acidic residues" evidence="1">
    <location>
        <begin position="758"/>
        <end position="769"/>
    </location>
</feature>
<reference evidence="3" key="1">
    <citation type="submission" date="2022-12" db="EMBL/GenBank/DDBJ databases">
        <authorList>
            <person name="Petersen C."/>
        </authorList>
    </citation>
    <scope>NUCLEOTIDE SEQUENCE</scope>
    <source>
        <strain evidence="3">IBT 35673</strain>
    </source>
</reference>
<feature type="compositionally biased region" description="Basic and acidic residues" evidence="1">
    <location>
        <begin position="743"/>
        <end position="754"/>
    </location>
</feature>
<protein>
    <recommendedName>
        <fullName evidence="2">Putative zinc-finger domain-containing protein</fullName>
    </recommendedName>
</protein>